<evidence type="ECO:0000256" key="1">
    <source>
        <dbReference type="SAM" id="MobiDB-lite"/>
    </source>
</evidence>
<accession>A0A8K1D7M3</accession>
<name>A0A8K1D7M3_9PASS</name>
<dbReference type="AlphaFoldDB" id="A0A8K1D7M3"/>
<dbReference type="EMBL" id="SWJQ01002352">
    <property type="protein sequence ID" value="TRZ06597.1"/>
    <property type="molecule type" value="Genomic_DNA"/>
</dbReference>
<sequence>MSPSGCPQHRCDPGDINPKGVTQLQEHRDGSNPTGVTPWVSSYTGVTLVTSPPRGVTQLLWHHGGFNPMGVTQLTKCDLSDLNPRGVTQQVSCNTGGTLVTSNTKRCHPMGVTHHWCDLIDLKPQEVSPNGCHPSLV</sequence>
<gene>
    <name evidence="2" type="ORF">HGM15179_020509</name>
</gene>
<proteinExistence type="predicted"/>
<reference evidence="2" key="1">
    <citation type="submission" date="2019-04" db="EMBL/GenBank/DDBJ databases">
        <title>Genome assembly of Zosterops borbonicus 15179.</title>
        <authorList>
            <person name="Leroy T."/>
            <person name="Anselmetti Y."/>
            <person name="Tilak M.-K."/>
            <person name="Nabholz B."/>
        </authorList>
    </citation>
    <scope>NUCLEOTIDE SEQUENCE</scope>
    <source>
        <strain evidence="2">HGM_15179</strain>
        <tissue evidence="2">Muscle</tissue>
    </source>
</reference>
<evidence type="ECO:0000313" key="2">
    <source>
        <dbReference type="EMBL" id="TRZ06597.1"/>
    </source>
</evidence>
<feature type="region of interest" description="Disordered" evidence="1">
    <location>
        <begin position="1"/>
        <end position="38"/>
    </location>
</feature>
<dbReference type="Proteomes" id="UP000796761">
    <property type="component" value="Unassembled WGS sequence"/>
</dbReference>
<evidence type="ECO:0000313" key="3">
    <source>
        <dbReference type="Proteomes" id="UP000796761"/>
    </source>
</evidence>
<protein>
    <submittedName>
        <fullName evidence="2">Uncharacterized protein</fullName>
    </submittedName>
</protein>
<comment type="caution">
    <text evidence="2">The sequence shown here is derived from an EMBL/GenBank/DDBJ whole genome shotgun (WGS) entry which is preliminary data.</text>
</comment>
<organism evidence="2 3">
    <name type="scientific">Zosterops borbonicus</name>
    <dbReference type="NCBI Taxonomy" id="364589"/>
    <lineage>
        <taxon>Eukaryota</taxon>
        <taxon>Metazoa</taxon>
        <taxon>Chordata</taxon>
        <taxon>Craniata</taxon>
        <taxon>Vertebrata</taxon>
        <taxon>Euteleostomi</taxon>
        <taxon>Archelosauria</taxon>
        <taxon>Archosauria</taxon>
        <taxon>Dinosauria</taxon>
        <taxon>Saurischia</taxon>
        <taxon>Theropoda</taxon>
        <taxon>Coelurosauria</taxon>
        <taxon>Aves</taxon>
        <taxon>Neognathae</taxon>
        <taxon>Neoaves</taxon>
        <taxon>Telluraves</taxon>
        <taxon>Australaves</taxon>
        <taxon>Passeriformes</taxon>
        <taxon>Sylvioidea</taxon>
        <taxon>Zosteropidae</taxon>
        <taxon>Zosterops</taxon>
    </lineage>
</organism>
<keyword evidence="3" id="KW-1185">Reference proteome</keyword>